<organism evidence="1">
    <name type="scientific">Ligilactobacillus agilis</name>
    <dbReference type="NCBI Taxonomy" id="1601"/>
    <lineage>
        <taxon>Bacteria</taxon>
        <taxon>Bacillati</taxon>
        <taxon>Bacillota</taxon>
        <taxon>Bacilli</taxon>
        <taxon>Lactobacillales</taxon>
        <taxon>Lactobacillaceae</taxon>
        <taxon>Ligilactobacillus</taxon>
    </lineage>
</organism>
<gene>
    <name evidence="1" type="ORF">SY212_02690</name>
</gene>
<reference evidence="1" key="1">
    <citation type="submission" date="2019-10" db="EMBL/GenBank/DDBJ databases">
        <title>Lactobacillus agilis SY212 Whole Genome Sequencing Project.</title>
        <authorList>
            <person name="Suzuki S."/>
            <person name="Endo A."/>
            <person name="Maeno S."/>
            <person name="Shiwa Y."/>
            <person name="Matsutani M."/>
            <person name="Kajikawa A."/>
        </authorList>
    </citation>
    <scope>NUCLEOTIDE SEQUENCE</scope>
    <source>
        <strain evidence="1">SY212</strain>
    </source>
</reference>
<name>A0A6F9XJ14_9LACO</name>
<protein>
    <submittedName>
        <fullName evidence="1">Uncharacterized protein</fullName>
    </submittedName>
</protein>
<accession>A0A6F9XJ14</accession>
<comment type="caution">
    <text evidence="1">The sequence shown here is derived from an EMBL/GenBank/DDBJ whole genome shotgun (WGS) entry which is preliminary data.</text>
</comment>
<dbReference type="EMBL" id="BLAM01000045">
    <property type="protein sequence ID" value="GET05239.1"/>
    <property type="molecule type" value="Genomic_DNA"/>
</dbReference>
<dbReference type="Proteomes" id="UP000494265">
    <property type="component" value="Unassembled WGS sequence"/>
</dbReference>
<proteinExistence type="predicted"/>
<dbReference type="AlphaFoldDB" id="A0A6F9XJ14"/>
<sequence length="262" mass="31051">MGNKRKAKQLLHQKKHSTNIKKVHYDDSFIADFKGKEYVILDNRTKPKDINNWRITQAMIATKTKFTDSSSRMILQEHVGEIVTISGIVSDIVIDFKNTQNNKNQSRILIEHPILEFAHTKMGNKYYFKNIDSHIWLKTSEIKYCNAKRDEQKISIGDIIYISAEITEYRGRGDYNIFGQKYGLKEIQVLESGMIVFNKKITNKKYYIRSDYPRGDDWIMCLFRHKPQNNNELNYLVEHYRLQESQYPTYLERSQINTIQHN</sequence>
<evidence type="ECO:0000313" key="1">
    <source>
        <dbReference type="EMBL" id="GET05239.1"/>
    </source>
</evidence>
<dbReference type="RefSeq" id="WP_172584110.1">
    <property type="nucleotide sequence ID" value="NZ_BLAM01000045.1"/>
</dbReference>